<reference evidence="1" key="1">
    <citation type="journal article" date="2015" name="Front. Microbiol.">
        <title>The vaginal isolate Lactobacillus paracasei LPC-S01 (DSM 26760) is suitable for oral administration.</title>
        <authorList>
            <person name="Balzaretti S."/>
            <person name="Taverniti V."/>
            <person name="Rondini G."/>
            <person name="Marcolegio G."/>
            <person name="Minuzzo M."/>
            <person name="Remagni M.C."/>
            <person name="Fiore W."/>
            <person name="Arioli S."/>
            <person name="Guglielmetti S."/>
        </authorList>
    </citation>
    <scope>NUCLEOTIDE SEQUENCE</scope>
    <source>
        <strain evidence="1">LPC-S01</strain>
    </source>
</reference>
<dbReference type="EMBL" id="LN846901">
    <property type="protein sequence ID" value="CRL17000.1"/>
    <property type="molecule type" value="Genomic_DNA"/>
</dbReference>
<protein>
    <submittedName>
        <fullName evidence="1">Uncharacterized protein</fullName>
    </submittedName>
</protein>
<evidence type="ECO:0000313" key="1">
    <source>
        <dbReference type="EMBL" id="CRL17000.1"/>
    </source>
</evidence>
<dbReference type="AlphaFoldDB" id="A0A0M6WA23"/>
<proteinExistence type="predicted"/>
<organism evidence="1">
    <name type="scientific">Lacticaseibacillus paracasei</name>
    <name type="common">Lactobacillus paracasei</name>
    <dbReference type="NCBI Taxonomy" id="1597"/>
    <lineage>
        <taxon>Bacteria</taxon>
        <taxon>Bacillati</taxon>
        <taxon>Bacillota</taxon>
        <taxon>Bacilli</taxon>
        <taxon>Lactobacillales</taxon>
        <taxon>Lactobacillaceae</taxon>
        <taxon>Lacticaseibacillus</taxon>
    </lineage>
</organism>
<sequence>MGLVPITHTFKRKVSCFAGDRYHHNDHSLCMFIGSADHRVHTIDQSNDHAASSSSRTYAGARSISRKIGKLKAAPTFTGMSRLLVA</sequence>
<name>A0A0M6WA23_LACPA</name>
<dbReference type="RefSeq" id="WP_016383275.1">
    <property type="nucleotide sequence ID" value="NZ_AP018392.1"/>
</dbReference>
<accession>A0A0M6WA23</accession>